<dbReference type="OrthoDB" id="5659783at2"/>
<dbReference type="Proteomes" id="UP000051497">
    <property type="component" value="Unassembled WGS sequence"/>
</dbReference>
<sequence length="223" mass="24870">MEKVVTLDMLERAKRVRSARKFAGVSLQQMDTRHDIPLSTLRGWERPGTLKNQGLTLKGAHRLVKALLNEGIGCSVEWLMEGTGEGPHYLDLPKDSPKNRKGASPWSQQLAIQSEIKFFEEINPDSIVVMITDDGLAPVFGLGDFVGGIKKFGKEMTKAVDQYCIVETASKDLLVRKVIPGKKPKTFSLHCTNPQTRALNSTKIDIALKWVAPIVWHRKNHSS</sequence>
<accession>A0A0Q9YAT7</accession>
<dbReference type="EMBL" id="LKAJ02000003">
    <property type="protein sequence ID" value="MCS5712859.1"/>
    <property type="molecule type" value="Genomic_DNA"/>
</dbReference>
<dbReference type="RefSeq" id="WP_075067722.1">
    <property type="nucleotide sequence ID" value="NZ_LKAJ02000003.1"/>
</dbReference>
<keyword evidence="3" id="KW-1185">Reference proteome</keyword>
<dbReference type="AlphaFoldDB" id="A0A0Q9YAT7"/>
<reference evidence="2" key="3">
    <citation type="submission" date="2021-06" db="EMBL/GenBank/DDBJ databases">
        <title>Genomic Description and Analysis of Intracellular Bacteria, Candidatus Berkiella cookevillensis and Candidatus Berkiella aquae.</title>
        <authorList>
            <person name="Kidane D.T."/>
            <person name="Mehari Y.T."/>
            <person name="Rice F.C."/>
            <person name="Arivett B.A."/>
            <person name="Farone A.L."/>
            <person name="Berk S.G."/>
            <person name="Farone M.B."/>
        </authorList>
    </citation>
    <scope>NUCLEOTIDE SEQUENCE</scope>
    <source>
        <strain evidence="2">HT99</strain>
    </source>
</reference>
<proteinExistence type="predicted"/>
<evidence type="ECO:0000313" key="1">
    <source>
        <dbReference type="EMBL" id="KRG17819.1"/>
    </source>
</evidence>
<dbReference type="STRING" id="295108.HT99x_03139"/>
<evidence type="ECO:0000313" key="2">
    <source>
        <dbReference type="EMBL" id="MCS5712859.1"/>
    </source>
</evidence>
<gene>
    <name evidence="2" type="ORF">HT99x_015575</name>
    <name evidence="1" type="ORF">HT99x_03139</name>
</gene>
<reference evidence="2" key="2">
    <citation type="journal article" date="2016" name="Genome Announc.">
        <title>Draft Genome Sequences of Two Novel Amoeba-Resistant Intranuclear Bacteria, 'Candidatus Berkiella cookevillensis' and 'Candidatus Berkiella aquae'.</title>
        <authorList>
            <person name="Mehari Y.T."/>
            <person name="Arivett B.A."/>
            <person name="Farone A.L."/>
            <person name="Gunderson J.H."/>
            <person name="Farone M.B."/>
        </authorList>
    </citation>
    <scope>NUCLEOTIDE SEQUENCE</scope>
    <source>
        <strain evidence="2">HT99</strain>
    </source>
</reference>
<evidence type="ECO:0000313" key="3">
    <source>
        <dbReference type="Proteomes" id="UP000051497"/>
    </source>
</evidence>
<dbReference type="EMBL" id="LKAJ01000024">
    <property type="protein sequence ID" value="KRG17819.1"/>
    <property type="molecule type" value="Genomic_DNA"/>
</dbReference>
<protein>
    <submittedName>
        <fullName evidence="2">XRE family transcriptional regulator</fullName>
    </submittedName>
</protein>
<name>A0A0Q9YAT7_9GAMM</name>
<comment type="caution">
    <text evidence="1">The sequence shown here is derived from an EMBL/GenBank/DDBJ whole genome shotgun (WGS) entry which is preliminary data.</text>
</comment>
<organism evidence="1">
    <name type="scientific">Candidatus Berkiella aquae</name>
    <dbReference type="NCBI Taxonomy" id="295108"/>
    <lineage>
        <taxon>Bacteria</taxon>
        <taxon>Pseudomonadati</taxon>
        <taxon>Pseudomonadota</taxon>
        <taxon>Gammaproteobacteria</taxon>
        <taxon>Candidatus Berkiellales</taxon>
        <taxon>Candidatus Berkiellaceae</taxon>
        <taxon>Candidatus Berkiella</taxon>
    </lineage>
</organism>
<reference evidence="1" key="1">
    <citation type="submission" date="2015-09" db="EMBL/GenBank/DDBJ databases">
        <title>Draft Genome Sequences of Two Novel Amoeba-resistant Intranuclear Bacteria, Candidatus Berkiella cookevillensis and Candidatus Berkiella aquae.</title>
        <authorList>
            <person name="Mehari Y.T."/>
            <person name="Arivett B.A."/>
            <person name="Farone A.L."/>
            <person name="Gunderson J.H."/>
            <person name="Farone M.B."/>
        </authorList>
    </citation>
    <scope>NUCLEOTIDE SEQUENCE [LARGE SCALE GENOMIC DNA]</scope>
    <source>
        <strain evidence="1">HT99</strain>
    </source>
</reference>